<evidence type="ECO:0000313" key="2">
    <source>
        <dbReference type="Proteomes" id="UP001565220"/>
    </source>
</evidence>
<sequence>MKIEIIIYGNKNSILSGINYCSCGNSSCFKCPISSSCKSARDGNSAGKLISRKTCDLYRNLKNFLEISDVAQNIELKFIELKNFVFSTEEELRVKSTIEKGFSPPITVIDGIIRYYGGISNILIYRDVKELLS</sequence>
<organism evidence="1 2">
    <name type="scientific">Clostridium lapidicellarium</name>
    <dbReference type="NCBI Taxonomy" id="3240931"/>
    <lineage>
        <taxon>Bacteria</taxon>
        <taxon>Bacillati</taxon>
        <taxon>Bacillota</taxon>
        <taxon>Clostridia</taxon>
        <taxon>Eubacteriales</taxon>
        <taxon>Clostridiaceae</taxon>
        <taxon>Clostridium</taxon>
    </lineage>
</organism>
<accession>A0ABV4E120</accession>
<proteinExistence type="predicted"/>
<dbReference type="RefSeq" id="WP_294184094.1">
    <property type="nucleotide sequence ID" value="NZ_JBGFFE010000031.1"/>
</dbReference>
<reference evidence="1 2" key="1">
    <citation type="submission" date="2024-08" db="EMBL/GenBank/DDBJ databases">
        <title>Clostridium lapicellarii sp. nov., and Clostridium renhuaiense sp. nov., two species isolated from the mud in a fermentation cellar used for producing sauce-flavour Chinese liquors.</title>
        <authorList>
            <person name="Yang F."/>
            <person name="Wang H."/>
            <person name="Chen L.Q."/>
            <person name="Zhou N."/>
            <person name="Lu J.J."/>
            <person name="Pu X.X."/>
            <person name="Wan B."/>
            <person name="Wang L."/>
            <person name="Liu S.J."/>
        </authorList>
    </citation>
    <scope>NUCLEOTIDE SEQUENCE [LARGE SCALE GENOMIC DNA]</scope>
    <source>
        <strain evidence="1 2">MT-113</strain>
    </source>
</reference>
<keyword evidence="2" id="KW-1185">Reference proteome</keyword>
<comment type="caution">
    <text evidence="1">The sequence shown here is derived from an EMBL/GenBank/DDBJ whole genome shotgun (WGS) entry which is preliminary data.</text>
</comment>
<dbReference type="Proteomes" id="UP001565220">
    <property type="component" value="Unassembled WGS sequence"/>
</dbReference>
<protein>
    <submittedName>
        <fullName evidence="1">Uncharacterized protein</fullName>
    </submittedName>
</protein>
<dbReference type="EMBL" id="JBGFFE010000031">
    <property type="protein sequence ID" value="MEY8764852.1"/>
    <property type="molecule type" value="Genomic_DNA"/>
</dbReference>
<evidence type="ECO:0000313" key="1">
    <source>
        <dbReference type="EMBL" id="MEY8764852.1"/>
    </source>
</evidence>
<name>A0ABV4E120_9CLOT</name>
<gene>
    <name evidence="1" type="ORF">AB8S09_14615</name>
</gene>